<dbReference type="EMBL" id="CAKLBY020000231">
    <property type="protein sequence ID" value="CAK7938496.1"/>
    <property type="molecule type" value="Genomic_DNA"/>
</dbReference>
<gene>
    <name evidence="2" type="ORF">PM001_LOCUS23646</name>
</gene>
<name>A0AAV1UV77_9STRA</name>
<organism evidence="2 3">
    <name type="scientific">Peronospora matthiolae</name>
    <dbReference type="NCBI Taxonomy" id="2874970"/>
    <lineage>
        <taxon>Eukaryota</taxon>
        <taxon>Sar</taxon>
        <taxon>Stramenopiles</taxon>
        <taxon>Oomycota</taxon>
        <taxon>Peronosporomycetes</taxon>
        <taxon>Peronosporales</taxon>
        <taxon>Peronosporaceae</taxon>
        <taxon>Peronospora</taxon>
    </lineage>
</organism>
<comment type="caution">
    <text evidence="2">The sequence shown here is derived from an EMBL/GenBank/DDBJ whole genome shotgun (WGS) entry which is preliminary data.</text>
</comment>
<proteinExistence type="predicted"/>
<dbReference type="AlphaFoldDB" id="A0AAV1UV77"/>
<evidence type="ECO:0000256" key="1">
    <source>
        <dbReference type="SAM" id="MobiDB-lite"/>
    </source>
</evidence>
<sequence>MSPELAVTPAPGREHLGRCATKTKKKAVRVQELSPAVDERFSSSPKRKQRPSSGTIATDLRSLCVRHPTEKWRSNKRVLLNVVPSVRRRNDEMVVVEGQLVVAEQVDRGHVRRDPPVFRTLGLVRRADLV</sequence>
<evidence type="ECO:0000313" key="3">
    <source>
        <dbReference type="Proteomes" id="UP001162060"/>
    </source>
</evidence>
<feature type="region of interest" description="Disordered" evidence="1">
    <location>
        <begin position="1"/>
        <end position="56"/>
    </location>
</feature>
<protein>
    <submittedName>
        <fullName evidence="2">Uncharacterized protein</fullName>
    </submittedName>
</protein>
<accession>A0AAV1UV77</accession>
<dbReference type="Proteomes" id="UP001162060">
    <property type="component" value="Unassembled WGS sequence"/>
</dbReference>
<reference evidence="2" key="1">
    <citation type="submission" date="2024-01" db="EMBL/GenBank/DDBJ databases">
        <authorList>
            <person name="Webb A."/>
        </authorList>
    </citation>
    <scope>NUCLEOTIDE SEQUENCE</scope>
    <source>
        <strain evidence="2">Pm1</strain>
    </source>
</reference>
<evidence type="ECO:0000313" key="2">
    <source>
        <dbReference type="EMBL" id="CAK7938496.1"/>
    </source>
</evidence>